<feature type="transmembrane region" description="Helical" evidence="6">
    <location>
        <begin position="261"/>
        <end position="281"/>
    </location>
</feature>
<dbReference type="GO" id="GO:0022857">
    <property type="term" value="F:transmembrane transporter activity"/>
    <property type="evidence" value="ECO:0007669"/>
    <property type="project" value="InterPro"/>
</dbReference>
<name>A0A3A5MAF4_9MICC</name>
<evidence type="ECO:0000256" key="4">
    <source>
        <dbReference type="ARBA" id="ARBA00022989"/>
    </source>
</evidence>
<gene>
    <name evidence="8" type="ORF">D6T63_04295</name>
</gene>
<evidence type="ECO:0000256" key="1">
    <source>
        <dbReference type="ARBA" id="ARBA00004651"/>
    </source>
</evidence>
<dbReference type="GO" id="GO:0005886">
    <property type="term" value="C:plasma membrane"/>
    <property type="evidence" value="ECO:0007669"/>
    <property type="project" value="UniProtKB-SubCell"/>
</dbReference>
<accession>A0A3A5MAF4</accession>
<sequence>MSAGGIKEQRLFARNRNFRALLVSSTSGVLGNAVAAVALPIIAAVELQASNFEVAALAGMTFLPWLILGLLIGVWVDRLPRKPVMMAALAVRVVVLGVLPLGYWLGFLSTPLLFGVAFIAGVASVFFQLADAALVQQAVTPDELMEGNGLITGSGAAADAAGRAMAGWLTSFAGASNTLLVQLAASIVSLFAVQRLDVKEVVQPPTKRPIVREMADGLRYTFSTAPLRALLFNAALWNLGGNIAASLIVLLVLRTLGESEVWLGLLLAAASLGGAVGGVTANWMGERFGSGPLWRWSMVPGVLGYGSLLVLSPGWGMLWGVAGMFVMGASVSWNIVVGSSFRQRVCPPGMMGRLGAASRTVSWGMLALASLTAGVLAETVGIRQAILVGVVIACTAPLVALLGPLRGVTRLEDLAEAPAPVPREEAPKGSL</sequence>
<reference evidence="8 9" key="1">
    <citation type="submission" date="2018-09" db="EMBL/GenBank/DDBJ databases">
        <title>Novel species of Arthrobacter.</title>
        <authorList>
            <person name="Liu Q."/>
            <person name="Xin Y.-H."/>
        </authorList>
    </citation>
    <scope>NUCLEOTIDE SEQUENCE [LARGE SCALE GENOMIC DNA]</scope>
    <source>
        <strain evidence="8 9">Hz2</strain>
    </source>
</reference>
<dbReference type="PANTHER" id="PTHR23513:SF6">
    <property type="entry name" value="MAJOR FACILITATOR SUPERFAMILY ASSOCIATED DOMAIN-CONTAINING PROTEIN"/>
    <property type="match status" value="1"/>
</dbReference>
<dbReference type="PROSITE" id="PS50850">
    <property type="entry name" value="MFS"/>
    <property type="match status" value="1"/>
</dbReference>
<dbReference type="InterPro" id="IPR020846">
    <property type="entry name" value="MFS_dom"/>
</dbReference>
<evidence type="ECO:0000256" key="3">
    <source>
        <dbReference type="ARBA" id="ARBA00022692"/>
    </source>
</evidence>
<comment type="caution">
    <text evidence="8">The sequence shown here is derived from an EMBL/GenBank/DDBJ whole genome shotgun (WGS) entry which is preliminary data.</text>
</comment>
<dbReference type="AlphaFoldDB" id="A0A3A5MAF4"/>
<feature type="transmembrane region" description="Helical" evidence="6">
    <location>
        <begin position="293"/>
        <end position="311"/>
    </location>
</feature>
<evidence type="ECO:0000313" key="9">
    <source>
        <dbReference type="Proteomes" id="UP000272560"/>
    </source>
</evidence>
<feature type="transmembrane region" description="Helical" evidence="6">
    <location>
        <begin position="20"/>
        <end position="42"/>
    </location>
</feature>
<dbReference type="SUPFAM" id="SSF103473">
    <property type="entry name" value="MFS general substrate transporter"/>
    <property type="match status" value="1"/>
</dbReference>
<keyword evidence="9" id="KW-1185">Reference proteome</keyword>
<feature type="transmembrane region" description="Helical" evidence="6">
    <location>
        <begin position="112"/>
        <end position="135"/>
    </location>
</feature>
<protein>
    <submittedName>
        <fullName evidence="8">MFS transporter</fullName>
    </submittedName>
</protein>
<keyword evidence="4 6" id="KW-1133">Transmembrane helix</keyword>
<dbReference type="OrthoDB" id="9815525at2"/>
<feature type="transmembrane region" description="Helical" evidence="6">
    <location>
        <begin position="54"/>
        <end position="76"/>
    </location>
</feature>
<evidence type="ECO:0000256" key="2">
    <source>
        <dbReference type="ARBA" id="ARBA00022475"/>
    </source>
</evidence>
<dbReference type="EMBL" id="QZVT01000002">
    <property type="protein sequence ID" value="RJT81971.1"/>
    <property type="molecule type" value="Genomic_DNA"/>
</dbReference>
<keyword evidence="5 6" id="KW-0472">Membrane</keyword>
<feature type="domain" description="Major facilitator superfamily (MFS) profile" evidence="7">
    <location>
        <begin position="226"/>
        <end position="431"/>
    </location>
</feature>
<proteinExistence type="predicted"/>
<dbReference type="InterPro" id="IPR036259">
    <property type="entry name" value="MFS_trans_sf"/>
</dbReference>
<dbReference type="RefSeq" id="WP_120147791.1">
    <property type="nucleotide sequence ID" value="NZ_QZVT01000002.1"/>
</dbReference>
<organism evidence="8 9">
    <name type="scientific">Arthrobacter cheniae</name>
    <dbReference type="NCBI Taxonomy" id="1258888"/>
    <lineage>
        <taxon>Bacteria</taxon>
        <taxon>Bacillati</taxon>
        <taxon>Actinomycetota</taxon>
        <taxon>Actinomycetes</taxon>
        <taxon>Micrococcales</taxon>
        <taxon>Micrococcaceae</taxon>
        <taxon>Arthrobacter</taxon>
    </lineage>
</organism>
<evidence type="ECO:0000256" key="6">
    <source>
        <dbReference type="SAM" id="Phobius"/>
    </source>
</evidence>
<feature type="transmembrane region" description="Helical" evidence="6">
    <location>
        <begin position="317"/>
        <end position="336"/>
    </location>
</feature>
<feature type="transmembrane region" description="Helical" evidence="6">
    <location>
        <begin position="83"/>
        <end position="106"/>
    </location>
</feature>
<dbReference type="CDD" id="cd06173">
    <property type="entry name" value="MFS_MefA_like"/>
    <property type="match status" value="1"/>
</dbReference>
<dbReference type="Gene3D" id="1.20.1250.20">
    <property type="entry name" value="MFS general substrate transporter like domains"/>
    <property type="match status" value="1"/>
</dbReference>
<dbReference type="Proteomes" id="UP000272560">
    <property type="component" value="Unassembled WGS sequence"/>
</dbReference>
<evidence type="ECO:0000256" key="5">
    <source>
        <dbReference type="ARBA" id="ARBA00023136"/>
    </source>
</evidence>
<feature type="transmembrane region" description="Helical" evidence="6">
    <location>
        <begin position="356"/>
        <end position="376"/>
    </location>
</feature>
<comment type="subcellular location">
    <subcellularLocation>
        <location evidence="1">Cell membrane</location>
        <topology evidence="1">Multi-pass membrane protein</topology>
    </subcellularLocation>
</comment>
<feature type="transmembrane region" description="Helical" evidence="6">
    <location>
        <begin position="382"/>
        <end position="402"/>
    </location>
</feature>
<dbReference type="Pfam" id="PF07690">
    <property type="entry name" value="MFS_1"/>
    <property type="match status" value="1"/>
</dbReference>
<dbReference type="PANTHER" id="PTHR23513">
    <property type="entry name" value="INTEGRAL MEMBRANE EFFLUX PROTEIN-RELATED"/>
    <property type="match status" value="1"/>
</dbReference>
<evidence type="ECO:0000259" key="7">
    <source>
        <dbReference type="PROSITE" id="PS50850"/>
    </source>
</evidence>
<evidence type="ECO:0000313" key="8">
    <source>
        <dbReference type="EMBL" id="RJT81971.1"/>
    </source>
</evidence>
<keyword evidence="3 6" id="KW-0812">Transmembrane</keyword>
<feature type="transmembrane region" description="Helical" evidence="6">
    <location>
        <begin position="229"/>
        <end position="255"/>
    </location>
</feature>
<keyword evidence="2" id="KW-1003">Cell membrane</keyword>
<dbReference type="InterPro" id="IPR011701">
    <property type="entry name" value="MFS"/>
</dbReference>